<organism evidence="2 3">
    <name type="scientific">Nonomuraea mangrovi</name>
    <dbReference type="NCBI Taxonomy" id="2316207"/>
    <lineage>
        <taxon>Bacteria</taxon>
        <taxon>Bacillati</taxon>
        <taxon>Actinomycetota</taxon>
        <taxon>Actinomycetes</taxon>
        <taxon>Streptosporangiales</taxon>
        <taxon>Streptosporangiaceae</taxon>
        <taxon>Nonomuraea</taxon>
    </lineage>
</organism>
<evidence type="ECO:0000313" key="3">
    <source>
        <dbReference type="Proteomes" id="UP001597368"/>
    </source>
</evidence>
<dbReference type="SUPFAM" id="SSF48452">
    <property type="entry name" value="TPR-like"/>
    <property type="match status" value="1"/>
</dbReference>
<name>A0ABW4T932_9ACTN</name>
<dbReference type="InterPro" id="IPR027417">
    <property type="entry name" value="P-loop_NTPase"/>
</dbReference>
<dbReference type="SMART" id="SM01043">
    <property type="entry name" value="BTAD"/>
    <property type="match status" value="1"/>
</dbReference>
<dbReference type="EMBL" id="JBHUFV010000058">
    <property type="protein sequence ID" value="MFD1937301.1"/>
    <property type="molecule type" value="Genomic_DNA"/>
</dbReference>
<sequence length="1158" mass="124289">MDELRVRVLGMSSIARGDGHVVPVRSAKARAVLFYLMVEGTPHTRSALACLLWGERAEAKARGSLRLALMELRRAVGDHLAITPAQVAFDRGRPYSLDWDDLVGGGSVPEAYRGGFLDDLTIPDVPRFDDWMAQRRRQAAHAAARVLRERARAARERGDCEDAVRLARSLLEIDPLDECAHRLVIEALSAMGDRAGALAHYETCRRVLDQELGVPPDQSTQALLRRIAPAGSGARVVAKADAPAGSGVRVPVAKADAPAGSGVRVPVAKADAPAGSGVRVPVAKAGAPARRRLPCPLTGLIGRADEIELAVARLRDHRVRLLTLTGPGGVGKTRLAIAISERFDTDALFVSFAGLRPPEDRATATETPAAEADAVVITLAKGIGVDLTPPRPPRDLLLAAVRHRRMLLILDNLEHLPTMASLAEAILAAAPDVRILATSRRRLGICAEHVHEVPALPGTSARALFVERSRRLDPNFDPEPHALARICSAVGGLPLAVELAASLTRALTCEEIADRLAPPGDPCRQSSPADLLEHPVPAVGRHASMKQVFDASWRLLTVPEQQVLAGVSVFAGGFTLAAALEVAATTAVVIARLADHSLVRRDRDGRHRVHELVRQCAVARLADDAPRARHAAWYARFLSERAARLGDHADRAVLDEIDPEMDDIRLAWRHIGLGRAAFAENYWTLCLRRHYYAEALSIASDMIASGQVAGAGAGRMESALWHRLAGIAHFQFERGGDSLVSLTDALAVADRPLPATRLGRLGALAGTVTRQVAYRMTPLDGAAWRAPERALAAEAARTLSILAELGYHRQDQSTMLLAVLRHLDAAERAGGAAERAEAYANFAVVAGLAGFERVSRHYGRLADEAVAAVPDPVAVSRARLARGLRLVAEGRFGAAERTLTLACGHPADPRLAEHCQGLLAELEVQRGRYADAAPMLAAVAEISVARMGDELSGYWCLTGQVEAMLRLADREPAEVATVLKAAQEATLALPTLDEDHFARAGGKIQAIQRLRLGTIQARLCLLDGDVTAGRLAVHDALRAADRPDMPLRGTLEAWAGVAEVLWTLRMADATIPRLLRHMGELARRTPSAAARMGWAAALLLDLTGRRPAARRTATRALAAARRFGIVFDEARSLEALGETEQAAWLHADLGTVPLILPR</sequence>
<dbReference type="InterPro" id="IPR005158">
    <property type="entry name" value="BTAD"/>
</dbReference>
<accession>A0ABW4T932</accession>
<dbReference type="SUPFAM" id="SSF52540">
    <property type="entry name" value="P-loop containing nucleoside triphosphate hydrolases"/>
    <property type="match status" value="1"/>
</dbReference>
<dbReference type="Gene3D" id="1.25.40.10">
    <property type="entry name" value="Tetratricopeptide repeat domain"/>
    <property type="match status" value="1"/>
</dbReference>
<proteinExistence type="predicted"/>
<dbReference type="PRINTS" id="PR00364">
    <property type="entry name" value="DISEASERSIST"/>
</dbReference>
<dbReference type="RefSeq" id="WP_379578355.1">
    <property type="nucleotide sequence ID" value="NZ_JBHUFV010000058.1"/>
</dbReference>
<dbReference type="PANTHER" id="PTHR47691:SF3">
    <property type="entry name" value="HTH-TYPE TRANSCRIPTIONAL REGULATOR RV0890C-RELATED"/>
    <property type="match status" value="1"/>
</dbReference>
<keyword evidence="3" id="KW-1185">Reference proteome</keyword>
<evidence type="ECO:0000313" key="2">
    <source>
        <dbReference type="EMBL" id="MFD1937301.1"/>
    </source>
</evidence>
<evidence type="ECO:0000259" key="1">
    <source>
        <dbReference type="SMART" id="SM01043"/>
    </source>
</evidence>
<dbReference type="Proteomes" id="UP001597368">
    <property type="component" value="Unassembled WGS sequence"/>
</dbReference>
<dbReference type="Gene3D" id="3.40.50.300">
    <property type="entry name" value="P-loop containing nucleotide triphosphate hydrolases"/>
    <property type="match status" value="1"/>
</dbReference>
<comment type="caution">
    <text evidence="2">The sequence shown here is derived from an EMBL/GenBank/DDBJ whole genome shotgun (WGS) entry which is preliminary data.</text>
</comment>
<gene>
    <name evidence="2" type="ORF">ACFSKW_38115</name>
</gene>
<feature type="domain" description="Bacterial transcriptional activator" evidence="1">
    <location>
        <begin position="97"/>
        <end position="228"/>
    </location>
</feature>
<protein>
    <submittedName>
        <fullName evidence="2">BTAD domain-containing putative transcriptional regulator</fullName>
    </submittedName>
</protein>
<dbReference type="PANTHER" id="PTHR47691">
    <property type="entry name" value="REGULATOR-RELATED"/>
    <property type="match status" value="1"/>
</dbReference>
<dbReference type="InterPro" id="IPR011990">
    <property type="entry name" value="TPR-like_helical_dom_sf"/>
</dbReference>
<reference evidence="3" key="1">
    <citation type="journal article" date="2019" name="Int. J. Syst. Evol. Microbiol.">
        <title>The Global Catalogue of Microorganisms (GCM) 10K type strain sequencing project: providing services to taxonomists for standard genome sequencing and annotation.</title>
        <authorList>
            <consortium name="The Broad Institute Genomics Platform"/>
            <consortium name="The Broad Institute Genome Sequencing Center for Infectious Disease"/>
            <person name="Wu L."/>
            <person name="Ma J."/>
        </authorList>
    </citation>
    <scope>NUCLEOTIDE SEQUENCE [LARGE SCALE GENOMIC DNA]</scope>
    <source>
        <strain evidence="3">ICMP 6774ER</strain>
    </source>
</reference>
<dbReference type="Pfam" id="PF03704">
    <property type="entry name" value="BTAD"/>
    <property type="match status" value="1"/>
</dbReference>